<dbReference type="OrthoDB" id="269227at2759"/>
<dbReference type="AlphaFoldDB" id="A0A2B7X2M5"/>
<sequence length="537" mass="59316">MVDTADFIIVGGGTADLLLASRLANDLPDHSVLVLESGPSHPDNTHLCQYDRYQAIYRPDLDYGYVSTPQPLLNDRQILYFRGKGLGGSSNINFMAYLYGSAEDYNHWADIVGDESWCWDHSTKRRFKEIETYHMNMTGELVEYADPKPDDHGHNGPVDISLLVQLENGVPCLFDVAVEYGMSPNPDLNSGNPMGIGVSPSTFFEGYRTTSEKVSTGRTTDNLKIFTDARITKILFDRSRAHAVETRDGRQLVAKKEVILCAGSLDTPKLLLLSGVGQSEELTTHGIKPAHHLPGVGKNLADHVHVILGAEFTAGICLDDRNKFEADSAAVQATRDVWAIDGSGLVGLHNSNFLAAWLNLPGLYETEEFKGLDGAWQEFLMREAVPHYELGIGGPRIPPTYVIPDGTSYFPLALFGMNMQSRGEVKLQSGNPDDHPLIDLNYLSHPFDLRVMTDSIREGMKFLETAPGLGSQFTRYILSPKKQAFIREQLLPVFHANGTAKMGKPDDLQACVDTSFRVYGLENLRIADLSVCPLTPK</sequence>
<organism evidence="5 6">
    <name type="scientific">Polytolypa hystricis (strain UAMH7299)</name>
    <dbReference type="NCBI Taxonomy" id="1447883"/>
    <lineage>
        <taxon>Eukaryota</taxon>
        <taxon>Fungi</taxon>
        <taxon>Dikarya</taxon>
        <taxon>Ascomycota</taxon>
        <taxon>Pezizomycotina</taxon>
        <taxon>Eurotiomycetes</taxon>
        <taxon>Eurotiomycetidae</taxon>
        <taxon>Onygenales</taxon>
        <taxon>Onygenales incertae sedis</taxon>
        <taxon>Polytolypa</taxon>
    </lineage>
</organism>
<keyword evidence="6" id="KW-1185">Reference proteome</keyword>
<dbReference type="Proteomes" id="UP000224634">
    <property type="component" value="Unassembled WGS sequence"/>
</dbReference>
<dbReference type="GO" id="GO:0016614">
    <property type="term" value="F:oxidoreductase activity, acting on CH-OH group of donors"/>
    <property type="evidence" value="ECO:0007669"/>
    <property type="project" value="InterPro"/>
</dbReference>
<dbReference type="EMBL" id="PDNA01000214">
    <property type="protein sequence ID" value="PGH03139.1"/>
    <property type="molecule type" value="Genomic_DNA"/>
</dbReference>
<evidence type="ECO:0000313" key="6">
    <source>
        <dbReference type="Proteomes" id="UP000224634"/>
    </source>
</evidence>
<name>A0A2B7X2M5_POLH7</name>
<gene>
    <name evidence="5" type="ORF">AJ80_08734</name>
</gene>
<dbReference type="STRING" id="1447883.A0A2B7X2M5"/>
<dbReference type="Gene3D" id="3.30.560.10">
    <property type="entry name" value="Glucose Oxidase, domain 3"/>
    <property type="match status" value="1"/>
</dbReference>
<proteinExistence type="inferred from homology"/>
<protein>
    <recommendedName>
        <fullName evidence="3 4">Glucose-methanol-choline oxidoreductase N-terminal domain-containing protein</fullName>
    </recommendedName>
</protein>
<reference evidence="5 6" key="1">
    <citation type="submission" date="2017-10" db="EMBL/GenBank/DDBJ databases">
        <title>Comparative genomics in systemic dimorphic fungi from Ajellomycetaceae.</title>
        <authorList>
            <person name="Munoz J.F."/>
            <person name="Mcewen J.G."/>
            <person name="Clay O.K."/>
            <person name="Cuomo C.A."/>
        </authorList>
    </citation>
    <scope>NUCLEOTIDE SEQUENCE [LARGE SCALE GENOMIC DNA]</scope>
    <source>
        <strain evidence="5 6">UAMH7299</strain>
    </source>
</reference>
<comment type="caution">
    <text evidence="5">The sequence shown here is derived from an EMBL/GenBank/DDBJ whole genome shotgun (WGS) entry which is preliminary data.</text>
</comment>
<evidence type="ECO:0000256" key="2">
    <source>
        <dbReference type="RuleBase" id="RU003968"/>
    </source>
</evidence>
<feature type="domain" description="Glucose-methanol-choline oxidoreductase N-terminal" evidence="3">
    <location>
        <begin position="83"/>
        <end position="106"/>
    </location>
</feature>
<dbReference type="GO" id="GO:0050660">
    <property type="term" value="F:flavin adenine dinucleotide binding"/>
    <property type="evidence" value="ECO:0007669"/>
    <property type="project" value="InterPro"/>
</dbReference>
<dbReference type="PANTHER" id="PTHR11552">
    <property type="entry name" value="GLUCOSE-METHANOL-CHOLINE GMC OXIDOREDUCTASE"/>
    <property type="match status" value="1"/>
</dbReference>
<dbReference type="PROSITE" id="PS00624">
    <property type="entry name" value="GMC_OXRED_2"/>
    <property type="match status" value="1"/>
</dbReference>
<dbReference type="InterPro" id="IPR007867">
    <property type="entry name" value="GMC_OxRtase_C"/>
</dbReference>
<comment type="similarity">
    <text evidence="1 2">Belongs to the GMC oxidoreductase family.</text>
</comment>
<dbReference type="Pfam" id="PF00732">
    <property type="entry name" value="GMC_oxred_N"/>
    <property type="match status" value="1"/>
</dbReference>
<dbReference type="InterPro" id="IPR012132">
    <property type="entry name" value="GMC_OxRdtase"/>
</dbReference>
<evidence type="ECO:0000256" key="1">
    <source>
        <dbReference type="ARBA" id="ARBA00010790"/>
    </source>
</evidence>
<dbReference type="Pfam" id="PF05199">
    <property type="entry name" value="GMC_oxred_C"/>
    <property type="match status" value="1"/>
</dbReference>
<keyword evidence="2" id="KW-0274">FAD</keyword>
<dbReference type="Gene3D" id="3.50.50.60">
    <property type="entry name" value="FAD/NAD(P)-binding domain"/>
    <property type="match status" value="1"/>
</dbReference>
<dbReference type="SUPFAM" id="SSF51905">
    <property type="entry name" value="FAD/NAD(P)-binding domain"/>
    <property type="match status" value="1"/>
</dbReference>
<dbReference type="SUPFAM" id="SSF54373">
    <property type="entry name" value="FAD-linked reductases, C-terminal domain"/>
    <property type="match status" value="1"/>
</dbReference>
<accession>A0A2B7X2M5</accession>
<dbReference type="PROSITE" id="PS00623">
    <property type="entry name" value="GMC_OXRED_1"/>
    <property type="match status" value="1"/>
</dbReference>
<dbReference type="InterPro" id="IPR000172">
    <property type="entry name" value="GMC_OxRdtase_N"/>
</dbReference>
<feature type="domain" description="Glucose-methanol-choline oxidoreductase N-terminal" evidence="4">
    <location>
        <begin position="263"/>
        <end position="277"/>
    </location>
</feature>
<dbReference type="InterPro" id="IPR036188">
    <property type="entry name" value="FAD/NAD-bd_sf"/>
</dbReference>
<keyword evidence="2" id="KW-0285">Flavoprotein</keyword>
<evidence type="ECO:0000259" key="4">
    <source>
        <dbReference type="PROSITE" id="PS00624"/>
    </source>
</evidence>
<evidence type="ECO:0000259" key="3">
    <source>
        <dbReference type="PROSITE" id="PS00623"/>
    </source>
</evidence>
<dbReference type="PANTHER" id="PTHR11552:SF134">
    <property type="entry name" value="GLUCOSE-METHANOL-CHOLINE OXIDOREDUCTASE N-TERMINAL DOMAIN-CONTAINING PROTEIN"/>
    <property type="match status" value="1"/>
</dbReference>
<evidence type="ECO:0000313" key="5">
    <source>
        <dbReference type="EMBL" id="PGH03139.1"/>
    </source>
</evidence>
<dbReference type="PIRSF" id="PIRSF000137">
    <property type="entry name" value="Alcohol_oxidase"/>
    <property type="match status" value="1"/>
</dbReference>